<evidence type="ECO:0000313" key="4">
    <source>
        <dbReference type="Proteomes" id="UP001209878"/>
    </source>
</evidence>
<sequence length="169" mass="19007">MLTEFYSVISPALIARFKEREENVKADIFHAYITLLRQTKPTVSATDPDAMDQEEGPVAMLQSQIAALVKTVHKQLREKSIKTRQGCFCLLNELVQVLPGALTNHISAIIPGIQFSLGQSYTFTSQSYNFTSKSYNFTSQSYNFTSQSYNFTSQSYNFTSQSYTFTSGS</sequence>
<dbReference type="InterPro" id="IPR011989">
    <property type="entry name" value="ARM-like"/>
</dbReference>
<gene>
    <name evidence="3" type="ORF">NP493_2344g00005</name>
</gene>
<evidence type="ECO:0000256" key="2">
    <source>
        <dbReference type="ARBA" id="ARBA00022786"/>
    </source>
</evidence>
<reference evidence="3" key="1">
    <citation type="journal article" date="2023" name="Mol. Biol. Evol.">
        <title>Third-Generation Sequencing Reveals the Adaptive Role of the Epigenome in Three Deep-Sea Polychaetes.</title>
        <authorList>
            <person name="Perez M."/>
            <person name="Aroh O."/>
            <person name="Sun Y."/>
            <person name="Lan Y."/>
            <person name="Juniper S.K."/>
            <person name="Young C.R."/>
            <person name="Angers B."/>
            <person name="Qian P.Y."/>
        </authorList>
    </citation>
    <scope>NUCLEOTIDE SEQUENCE</scope>
    <source>
        <strain evidence="3">R07B-5</strain>
    </source>
</reference>
<keyword evidence="2" id="KW-0833">Ubl conjugation pathway</keyword>
<dbReference type="InterPro" id="IPR039852">
    <property type="entry name" value="CAND1/CAND2"/>
</dbReference>
<keyword evidence="4" id="KW-1185">Reference proteome</keyword>
<dbReference type="AlphaFoldDB" id="A0AAD9N2N6"/>
<protein>
    <submittedName>
        <fullName evidence="3">Uncharacterized protein</fullName>
    </submittedName>
</protein>
<evidence type="ECO:0000313" key="3">
    <source>
        <dbReference type="EMBL" id="KAK2153233.1"/>
    </source>
</evidence>
<organism evidence="3 4">
    <name type="scientific">Ridgeia piscesae</name>
    <name type="common">Tubeworm</name>
    <dbReference type="NCBI Taxonomy" id="27915"/>
    <lineage>
        <taxon>Eukaryota</taxon>
        <taxon>Metazoa</taxon>
        <taxon>Spiralia</taxon>
        <taxon>Lophotrochozoa</taxon>
        <taxon>Annelida</taxon>
        <taxon>Polychaeta</taxon>
        <taxon>Sedentaria</taxon>
        <taxon>Canalipalpata</taxon>
        <taxon>Sabellida</taxon>
        <taxon>Siboglinidae</taxon>
        <taxon>Ridgeia</taxon>
    </lineage>
</organism>
<name>A0AAD9N2N6_RIDPI</name>
<dbReference type="GO" id="GO:0010265">
    <property type="term" value="P:SCF complex assembly"/>
    <property type="evidence" value="ECO:0007669"/>
    <property type="project" value="InterPro"/>
</dbReference>
<keyword evidence="1" id="KW-0677">Repeat</keyword>
<proteinExistence type="predicted"/>
<dbReference type="SUPFAM" id="SSF48371">
    <property type="entry name" value="ARM repeat"/>
    <property type="match status" value="1"/>
</dbReference>
<dbReference type="InterPro" id="IPR016024">
    <property type="entry name" value="ARM-type_fold"/>
</dbReference>
<dbReference type="PANTHER" id="PTHR12696">
    <property type="entry name" value="TIP120"/>
    <property type="match status" value="1"/>
</dbReference>
<accession>A0AAD9N2N6</accession>
<dbReference type="Gene3D" id="1.25.10.10">
    <property type="entry name" value="Leucine-rich Repeat Variant"/>
    <property type="match status" value="1"/>
</dbReference>
<dbReference type="Proteomes" id="UP001209878">
    <property type="component" value="Unassembled WGS sequence"/>
</dbReference>
<dbReference type="EMBL" id="JAODUO010002339">
    <property type="protein sequence ID" value="KAK2153233.1"/>
    <property type="molecule type" value="Genomic_DNA"/>
</dbReference>
<comment type="caution">
    <text evidence="3">The sequence shown here is derived from an EMBL/GenBank/DDBJ whole genome shotgun (WGS) entry which is preliminary data.</text>
</comment>
<evidence type="ECO:0000256" key="1">
    <source>
        <dbReference type="ARBA" id="ARBA00022737"/>
    </source>
</evidence>